<evidence type="ECO:0000313" key="2">
    <source>
        <dbReference type="Proteomes" id="UP001152759"/>
    </source>
</evidence>
<proteinExistence type="predicted"/>
<dbReference type="Proteomes" id="UP001152759">
    <property type="component" value="Chromosome 6"/>
</dbReference>
<sequence length="107" mass="12147">MENDPCLHELAHAEANCRRAAAAFNARPENDRRRCRFAVEPRCRLVEGAIQRRCSVKKIRPRSHLLCALFGSRHEAVPLAWCARPLFPDVQVGHPQVLVPPVVQIIH</sequence>
<reference evidence="1" key="1">
    <citation type="submission" date="2021-12" db="EMBL/GenBank/DDBJ databases">
        <authorList>
            <person name="King R."/>
        </authorList>
    </citation>
    <scope>NUCLEOTIDE SEQUENCE</scope>
</reference>
<gene>
    <name evidence="1" type="ORF">BEMITA_LOCUS11011</name>
</gene>
<name>A0A9P0AKA8_BEMTA</name>
<organism evidence="1 2">
    <name type="scientific">Bemisia tabaci</name>
    <name type="common">Sweetpotato whitefly</name>
    <name type="synonym">Aleurodes tabaci</name>
    <dbReference type="NCBI Taxonomy" id="7038"/>
    <lineage>
        <taxon>Eukaryota</taxon>
        <taxon>Metazoa</taxon>
        <taxon>Ecdysozoa</taxon>
        <taxon>Arthropoda</taxon>
        <taxon>Hexapoda</taxon>
        <taxon>Insecta</taxon>
        <taxon>Pterygota</taxon>
        <taxon>Neoptera</taxon>
        <taxon>Paraneoptera</taxon>
        <taxon>Hemiptera</taxon>
        <taxon>Sternorrhyncha</taxon>
        <taxon>Aleyrodoidea</taxon>
        <taxon>Aleyrodidae</taxon>
        <taxon>Aleyrodinae</taxon>
        <taxon>Bemisia</taxon>
    </lineage>
</organism>
<dbReference type="AlphaFoldDB" id="A0A9P0AKA8"/>
<accession>A0A9P0AKA8</accession>
<evidence type="ECO:0000313" key="1">
    <source>
        <dbReference type="EMBL" id="CAH0392498.1"/>
    </source>
</evidence>
<protein>
    <submittedName>
        <fullName evidence="1">Uncharacterized protein</fullName>
    </submittedName>
</protein>
<dbReference type="EMBL" id="OU963867">
    <property type="protein sequence ID" value="CAH0392498.1"/>
    <property type="molecule type" value="Genomic_DNA"/>
</dbReference>
<keyword evidence="2" id="KW-1185">Reference proteome</keyword>